<gene>
    <name evidence="5" type="primary">LOC100372519</name>
</gene>
<evidence type="ECO:0000313" key="4">
    <source>
        <dbReference type="Proteomes" id="UP000694865"/>
    </source>
</evidence>
<evidence type="ECO:0000256" key="3">
    <source>
        <dbReference type="ARBA" id="ARBA00023004"/>
    </source>
</evidence>
<evidence type="ECO:0000256" key="2">
    <source>
        <dbReference type="ARBA" id="ARBA00022723"/>
    </source>
</evidence>
<dbReference type="RefSeq" id="XP_006816125.1">
    <property type="nucleotide sequence ID" value="XM_006816062.1"/>
</dbReference>
<dbReference type="InterPro" id="IPR002401">
    <property type="entry name" value="Cyt_P450_E_grp-I"/>
</dbReference>
<evidence type="ECO:0000256" key="1">
    <source>
        <dbReference type="ARBA" id="ARBA00010617"/>
    </source>
</evidence>
<comment type="similarity">
    <text evidence="1">Belongs to the cytochrome P450 family.</text>
</comment>
<dbReference type="Proteomes" id="UP000694865">
    <property type="component" value="Unplaced"/>
</dbReference>
<dbReference type="GeneID" id="100372519"/>
<dbReference type="Pfam" id="PF00067">
    <property type="entry name" value="p450"/>
    <property type="match status" value="1"/>
</dbReference>
<accession>A0ABM0M7Y4</accession>
<dbReference type="Gene3D" id="1.10.630.10">
    <property type="entry name" value="Cytochrome P450"/>
    <property type="match status" value="1"/>
</dbReference>
<organism evidence="4 5">
    <name type="scientific">Saccoglossus kowalevskii</name>
    <name type="common">Acorn worm</name>
    <dbReference type="NCBI Taxonomy" id="10224"/>
    <lineage>
        <taxon>Eukaryota</taxon>
        <taxon>Metazoa</taxon>
        <taxon>Hemichordata</taxon>
        <taxon>Enteropneusta</taxon>
        <taxon>Harrimaniidae</taxon>
        <taxon>Saccoglossus</taxon>
    </lineage>
</organism>
<dbReference type="InterPro" id="IPR050182">
    <property type="entry name" value="Cytochrome_P450_fam2"/>
</dbReference>
<keyword evidence="2" id="KW-0479">Metal-binding</keyword>
<reference evidence="5" key="1">
    <citation type="submission" date="2025-08" db="UniProtKB">
        <authorList>
            <consortium name="RefSeq"/>
        </authorList>
    </citation>
    <scope>IDENTIFICATION</scope>
    <source>
        <tissue evidence="5">Testes</tissue>
    </source>
</reference>
<dbReference type="InterPro" id="IPR001128">
    <property type="entry name" value="Cyt_P450"/>
</dbReference>
<dbReference type="PANTHER" id="PTHR24300">
    <property type="entry name" value="CYTOCHROME P450 508A4-RELATED"/>
    <property type="match status" value="1"/>
</dbReference>
<sequence>MMKLSKKYGDIYSLKMGCHTAVVVNGVNAIKECLVKKGTDFADRPYSWIVELDNPRYEVSFHVITASLSPGITDAHFDEKWQRRRQFAHTTLRSFGFGKTSMESKICEDISFLLDEFRDIQDKSIDTGAILNRSISNVICSIMFRKRFNYSDPKFSFIIDTIGKLFELMGTMCELGFLPFRRPLNQSIINNYNTLGDDLRKFCKQQIDEHREVFDPDNIGDFIDAYLAETMKQDGNKDLTDD</sequence>
<dbReference type="InterPro" id="IPR036396">
    <property type="entry name" value="Cyt_P450_sf"/>
</dbReference>
<keyword evidence="3" id="KW-0408">Iron</keyword>
<dbReference type="SUPFAM" id="SSF48264">
    <property type="entry name" value="Cytochrome P450"/>
    <property type="match status" value="1"/>
</dbReference>
<protein>
    <submittedName>
        <fullName evidence="5">Cytochrome P450 2U1-like</fullName>
    </submittedName>
</protein>
<evidence type="ECO:0000313" key="5">
    <source>
        <dbReference type="RefSeq" id="XP_006816125.1"/>
    </source>
</evidence>
<dbReference type="PRINTS" id="PR00463">
    <property type="entry name" value="EP450I"/>
</dbReference>
<proteinExistence type="inferred from homology"/>
<keyword evidence="4" id="KW-1185">Reference proteome</keyword>
<name>A0ABM0M7Y4_SACKO</name>